<evidence type="ECO:0000313" key="2">
    <source>
        <dbReference type="EMBL" id="MFC5514403.1"/>
    </source>
</evidence>
<sequence>MNAYIAAPIALLCLILATLMGMWIRRRLPNHHLDGDAKDVIKLAIAIIGTLSALALGLLISSAKVTYENANTELKTSVARVVLLDRTMAKYGAETQAARHDLRKLIEARLTYAWDPDASEAAERSAPSLEPVEDALRGLVPSTDTERNLQTRALAISWEIAEAYWVQTEAVGGGLPRPFLMVLVFWLAVLFGTFGLLAPTNATVFIILLTCAVSVSAAIYLIVDMDHPYIGFIHVSDAPLRAALVEMGKP</sequence>
<feature type="transmembrane region" description="Helical" evidence="1">
    <location>
        <begin position="40"/>
        <end position="60"/>
    </location>
</feature>
<keyword evidence="1" id="KW-1133">Transmembrane helix</keyword>
<protein>
    <submittedName>
        <fullName evidence="2">DUF4239 domain-containing protein</fullName>
    </submittedName>
</protein>
<evidence type="ECO:0000313" key="3">
    <source>
        <dbReference type="Proteomes" id="UP001596150"/>
    </source>
</evidence>
<proteinExistence type="predicted"/>
<feature type="transmembrane region" description="Helical" evidence="1">
    <location>
        <begin position="179"/>
        <end position="198"/>
    </location>
</feature>
<dbReference type="InterPro" id="IPR025333">
    <property type="entry name" value="DUF4239"/>
</dbReference>
<name>A0ABW0PQU2_9HYPH</name>
<organism evidence="2 3">
    <name type="scientific">Kaistia terrae</name>
    <dbReference type="NCBI Taxonomy" id="537017"/>
    <lineage>
        <taxon>Bacteria</taxon>
        <taxon>Pseudomonadati</taxon>
        <taxon>Pseudomonadota</taxon>
        <taxon>Alphaproteobacteria</taxon>
        <taxon>Hyphomicrobiales</taxon>
        <taxon>Kaistiaceae</taxon>
        <taxon>Kaistia</taxon>
    </lineage>
</organism>
<gene>
    <name evidence="2" type="ORF">ACFPP9_01375</name>
</gene>
<evidence type="ECO:0000256" key="1">
    <source>
        <dbReference type="SAM" id="Phobius"/>
    </source>
</evidence>
<keyword evidence="1" id="KW-0812">Transmembrane</keyword>
<feature type="transmembrane region" description="Helical" evidence="1">
    <location>
        <begin position="204"/>
        <end position="223"/>
    </location>
</feature>
<keyword evidence="1" id="KW-0472">Membrane</keyword>
<keyword evidence="3" id="KW-1185">Reference proteome</keyword>
<dbReference type="RefSeq" id="WP_380223003.1">
    <property type="nucleotide sequence ID" value="NZ_JAPKNH010000006.1"/>
</dbReference>
<dbReference type="Proteomes" id="UP001596150">
    <property type="component" value="Unassembled WGS sequence"/>
</dbReference>
<dbReference type="Pfam" id="PF14023">
    <property type="entry name" value="Bestrophin-like"/>
    <property type="match status" value="1"/>
</dbReference>
<dbReference type="EMBL" id="JBHSML010000001">
    <property type="protein sequence ID" value="MFC5514403.1"/>
    <property type="molecule type" value="Genomic_DNA"/>
</dbReference>
<accession>A0ABW0PQU2</accession>
<comment type="caution">
    <text evidence="2">The sequence shown here is derived from an EMBL/GenBank/DDBJ whole genome shotgun (WGS) entry which is preliminary data.</text>
</comment>
<reference evidence="3" key="1">
    <citation type="journal article" date="2019" name="Int. J. Syst. Evol. Microbiol.">
        <title>The Global Catalogue of Microorganisms (GCM) 10K type strain sequencing project: providing services to taxonomists for standard genome sequencing and annotation.</title>
        <authorList>
            <consortium name="The Broad Institute Genomics Platform"/>
            <consortium name="The Broad Institute Genome Sequencing Center for Infectious Disease"/>
            <person name="Wu L."/>
            <person name="Ma J."/>
        </authorList>
    </citation>
    <scope>NUCLEOTIDE SEQUENCE [LARGE SCALE GENOMIC DNA]</scope>
    <source>
        <strain evidence="3">KACC 12633</strain>
    </source>
</reference>